<dbReference type="GO" id="GO:0005524">
    <property type="term" value="F:ATP binding"/>
    <property type="evidence" value="ECO:0007669"/>
    <property type="project" value="UniProtKB-KW"/>
</dbReference>
<dbReference type="InterPro" id="IPR002197">
    <property type="entry name" value="HTH_Fis"/>
</dbReference>
<organism evidence="6">
    <name type="scientific">marine sediment metagenome</name>
    <dbReference type="NCBI Taxonomy" id="412755"/>
    <lineage>
        <taxon>unclassified sequences</taxon>
        <taxon>metagenomes</taxon>
        <taxon>ecological metagenomes</taxon>
    </lineage>
</organism>
<keyword evidence="1" id="KW-0547">Nucleotide-binding</keyword>
<dbReference type="GO" id="GO:0006355">
    <property type="term" value="P:regulation of DNA-templated transcription"/>
    <property type="evidence" value="ECO:0007669"/>
    <property type="project" value="InterPro"/>
</dbReference>
<dbReference type="PANTHER" id="PTHR32071:SF119">
    <property type="entry name" value="SIGMA L-DEPENDENT TRANSCRIPTIONAL REGULATOR YPLP-RELATED"/>
    <property type="match status" value="1"/>
</dbReference>
<keyword evidence="2" id="KW-0067">ATP-binding</keyword>
<keyword evidence="4" id="KW-0804">Transcription</keyword>
<dbReference type="PANTHER" id="PTHR32071">
    <property type="entry name" value="TRANSCRIPTIONAL REGULATORY PROTEIN"/>
    <property type="match status" value="1"/>
</dbReference>
<dbReference type="PRINTS" id="PR01590">
    <property type="entry name" value="HTHFIS"/>
</dbReference>
<dbReference type="SUPFAM" id="SSF46689">
    <property type="entry name" value="Homeodomain-like"/>
    <property type="match status" value="1"/>
</dbReference>
<dbReference type="InterPro" id="IPR002078">
    <property type="entry name" value="Sigma_54_int"/>
</dbReference>
<dbReference type="SUPFAM" id="SSF52540">
    <property type="entry name" value="P-loop containing nucleoside triphosphate hydrolases"/>
    <property type="match status" value="1"/>
</dbReference>
<evidence type="ECO:0000256" key="1">
    <source>
        <dbReference type="ARBA" id="ARBA00022741"/>
    </source>
</evidence>
<proteinExistence type="predicted"/>
<sequence length="174" mass="19609">AAMVKEGEFREDLYWRLNVLSLNVCPLRERKEDIPLLVEHFLERYATPLGLEQPRVSEQTMELLTTYEWPGNVRELQNCIYSAMTITGSSRIEPADLPRRIYSDSRQPDISVAAPGRTSLAQIAAEATAKAEQEAINKALSEANGNREKAAELLGIGRKTLYRKLKQYGIITSD</sequence>
<dbReference type="InterPro" id="IPR027417">
    <property type="entry name" value="P-loop_NTPase"/>
</dbReference>
<protein>
    <recommendedName>
        <fullName evidence="5">Sigma-54 factor interaction domain-containing protein</fullName>
    </recommendedName>
</protein>
<evidence type="ECO:0000256" key="3">
    <source>
        <dbReference type="ARBA" id="ARBA00023015"/>
    </source>
</evidence>
<comment type="caution">
    <text evidence="6">The sequence shown here is derived from an EMBL/GenBank/DDBJ whole genome shotgun (WGS) entry which is preliminary data.</text>
</comment>
<gene>
    <name evidence="6" type="ORF">S01H1_20376</name>
</gene>
<dbReference type="Gene3D" id="1.10.10.60">
    <property type="entry name" value="Homeodomain-like"/>
    <property type="match status" value="1"/>
</dbReference>
<dbReference type="AlphaFoldDB" id="X0UJ75"/>
<dbReference type="EMBL" id="BARS01011141">
    <property type="protein sequence ID" value="GAF99346.1"/>
    <property type="molecule type" value="Genomic_DNA"/>
</dbReference>
<dbReference type="InterPro" id="IPR058031">
    <property type="entry name" value="AAA_lid_NorR"/>
</dbReference>
<dbReference type="GO" id="GO:0043565">
    <property type="term" value="F:sequence-specific DNA binding"/>
    <property type="evidence" value="ECO:0007669"/>
    <property type="project" value="InterPro"/>
</dbReference>
<evidence type="ECO:0000313" key="6">
    <source>
        <dbReference type="EMBL" id="GAF99346.1"/>
    </source>
</evidence>
<reference evidence="6" key="1">
    <citation type="journal article" date="2014" name="Front. Microbiol.">
        <title>High frequency of phylogenetically diverse reductive dehalogenase-homologous genes in deep subseafloor sedimentary metagenomes.</title>
        <authorList>
            <person name="Kawai M."/>
            <person name="Futagami T."/>
            <person name="Toyoda A."/>
            <person name="Takaki Y."/>
            <person name="Nishi S."/>
            <person name="Hori S."/>
            <person name="Arai W."/>
            <person name="Tsubouchi T."/>
            <person name="Morono Y."/>
            <person name="Uchiyama I."/>
            <person name="Ito T."/>
            <person name="Fujiyama A."/>
            <person name="Inagaki F."/>
            <person name="Takami H."/>
        </authorList>
    </citation>
    <scope>NUCLEOTIDE SEQUENCE</scope>
    <source>
        <strain evidence="6">Expedition CK06-06</strain>
    </source>
</reference>
<dbReference type="PROSITE" id="PS00688">
    <property type="entry name" value="SIGMA54_INTERACT_3"/>
    <property type="match status" value="1"/>
</dbReference>
<evidence type="ECO:0000259" key="5">
    <source>
        <dbReference type="PROSITE" id="PS50045"/>
    </source>
</evidence>
<dbReference type="Gene3D" id="1.10.8.60">
    <property type="match status" value="1"/>
</dbReference>
<evidence type="ECO:0000256" key="2">
    <source>
        <dbReference type="ARBA" id="ARBA00022840"/>
    </source>
</evidence>
<evidence type="ECO:0000256" key="4">
    <source>
        <dbReference type="ARBA" id="ARBA00023163"/>
    </source>
</evidence>
<dbReference type="Pfam" id="PF25601">
    <property type="entry name" value="AAA_lid_14"/>
    <property type="match status" value="1"/>
</dbReference>
<dbReference type="PROSITE" id="PS50045">
    <property type="entry name" value="SIGMA54_INTERACT_4"/>
    <property type="match status" value="1"/>
</dbReference>
<dbReference type="InterPro" id="IPR025944">
    <property type="entry name" value="Sigma_54_int_dom_CS"/>
</dbReference>
<dbReference type="InterPro" id="IPR009057">
    <property type="entry name" value="Homeodomain-like_sf"/>
</dbReference>
<accession>X0UJ75</accession>
<name>X0UJ75_9ZZZZ</name>
<feature type="domain" description="Sigma-54 factor interaction" evidence="5">
    <location>
        <begin position="1"/>
        <end position="85"/>
    </location>
</feature>
<keyword evidence="3" id="KW-0805">Transcription regulation</keyword>
<feature type="non-terminal residue" evidence="6">
    <location>
        <position position="1"/>
    </location>
</feature>
<dbReference type="Pfam" id="PF02954">
    <property type="entry name" value="HTH_8"/>
    <property type="match status" value="1"/>
</dbReference>